<dbReference type="InterPro" id="IPR046228">
    <property type="entry name" value="DUF6261"/>
</dbReference>
<dbReference type="GeneID" id="94551228"/>
<name>A0A2U1F840_9PORP</name>
<feature type="region of interest" description="Disordered" evidence="1">
    <location>
        <begin position="308"/>
        <end position="348"/>
    </location>
</feature>
<dbReference type="Pfam" id="PF19775">
    <property type="entry name" value="DUF6261"/>
    <property type="match status" value="1"/>
</dbReference>
<accession>A0A2U1F840</accession>
<dbReference type="AlphaFoldDB" id="A0A2U1F840"/>
<comment type="caution">
    <text evidence="2">The sequence shown here is derived from an EMBL/GenBank/DDBJ whole genome shotgun (WGS) entry which is preliminary data.</text>
</comment>
<proteinExistence type="predicted"/>
<evidence type="ECO:0000256" key="1">
    <source>
        <dbReference type="SAM" id="MobiDB-lite"/>
    </source>
</evidence>
<dbReference type="EMBL" id="QEKY01000014">
    <property type="protein sequence ID" value="PVZ08309.1"/>
    <property type="molecule type" value="Genomic_DNA"/>
</dbReference>
<keyword evidence="3" id="KW-1185">Reference proteome</keyword>
<sequence length="348" mass="39156">MKVEYFSITRLQNLEHYRFAKNVLTLCRQANIAKLNLVLDPLEKAIAQEDLALNPPISDEMTPTIISFDSERIAAYQSIRWRIRSYTIDSDGKLREAAKKVEEIMHRYGNLNRMNYDKRTAAIENFLTDIKESSIQSLVRKLSVESALKRLEEANTAFADSFLKRLNSDYRRGNNIKPHRAETDRCLAAVTLRMQSIDDLEPSATITTLISLYNRLVSNRRVLLARRTAFGDAATQKRREEIEKLLAPKLAELVREEVASAIFAGRTIGKGKARHYLVTIIAANGDEREEWCRVEQDELVFVPEEQLPKPKKKKKPVHNVILPATPSASSPSAGGHDAGAEGSIGGGL</sequence>
<organism evidence="2 3">
    <name type="scientific">Porphyromonas loveana</name>
    <dbReference type="NCBI Taxonomy" id="1884669"/>
    <lineage>
        <taxon>Bacteria</taxon>
        <taxon>Pseudomonadati</taxon>
        <taxon>Bacteroidota</taxon>
        <taxon>Bacteroidia</taxon>
        <taxon>Bacteroidales</taxon>
        <taxon>Porphyromonadaceae</taxon>
        <taxon>Porphyromonas</taxon>
    </lineage>
</organism>
<reference evidence="2 3" key="1">
    <citation type="submission" date="2018-04" db="EMBL/GenBank/DDBJ databases">
        <title>Genomic Encyclopedia of Type Strains, Phase IV (KMG-IV): sequencing the most valuable type-strain genomes for metagenomic binning, comparative biology and taxonomic classification.</title>
        <authorList>
            <person name="Goeker M."/>
        </authorList>
    </citation>
    <scope>NUCLEOTIDE SEQUENCE [LARGE SCALE GENOMIC DNA]</scope>
    <source>
        <strain evidence="2 3">DSM 28520</strain>
    </source>
</reference>
<feature type="compositionally biased region" description="Low complexity" evidence="1">
    <location>
        <begin position="323"/>
        <end position="335"/>
    </location>
</feature>
<protein>
    <submittedName>
        <fullName evidence="2">Uncharacterized protein</fullName>
    </submittedName>
</protein>
<gene>
    <name evidence="2" type="ORF">C7382_1148</name>
</gene>
<evidence type="ECO:0000313" key="3">
    <source>
        <dbReference type="Proteomes" id="UP000245462"/>
    </source>
</evidence>
<dbReference type="Proteomes" id="UP000245462">
    <property type="component" value="Unassembled WGS sequence"/>
</dbReference>
<evidence type="ECO:0000313" key="2">
    <source>
        <dbReference type="EMBL" id="PVZ08309.1"/>
    </source>
</evidence>
<dbReference type="OrthoDB" id="1013959at2"/>
<dbReference type="RefSeq" id="WP_116679764.1">
    <property type="nucleotide sequence ID" value="NZ_QEKY01000014.1"/>
</dbReference>